<feature type="region of interest" description="Disordered" evidence="1">
    <location>
        <begin position="68"/>
        <end position="94"/>
    </location>
</feature>
<comment type="caution">
    <text evidence="2">The sequence shown here is derived from an EMBL/GenBank/DDBJ whole genome shotgun (WGS) entry which is preliminary data.</text>
</comment>
<dbReference type="Proteomes" id="UP001144397">
    <property type="component" value="Unassembled WGS sequence"/>
</dbReference>
<proteinExistence type="predicted"/>
<reference evidence="2" key="1">
    <citation type="submission" date="2022-12" db="EMBL/GenBank/DDBJ databases">
        <title>Reference genome sequencing for broad-spectrum identification of bacterial and archaeal isolates by mass spectrometry.</title>
        <authorList>
            <person name="Sekiguchi Y."/>
            <person name="Tourlousse D.M."/>
        </authorList>
    </citation>
    <scope>NUCLEOTIDE SEQUENCE</scope>
    <source>
        <strain evidence="2">301</strain>
    </source>
</reference>
<evidence type="ECO:0000313" key="3">
    <source>
        <dbReference type="Proteomes" id="UP001144397"/>
    </source>
</evidence>
<evidence type="ECO:0000256" key="1">
    <source>
        <dbReference type="SAM" id="MobiDB-lite"/>
    </source>
</evidence>
<name>A0A9W6CPQ5_XANFL</name>
<feature type="compositionally biased region" description="Polar residues" evidence="1">
    <location>
        <begin position="36"/>
        <end position="45"/>
    </location>
</feature>
<feature type="region of interest" description="Disordered" evidence="1">
    <location>
        <begin position="13"/>
        <end position="53"/>
    </location>
</feature>
<organism evidence="2 3">
    <name type="scientific">Xanthobacter flavus</name>
    <dbReference type="NCBI Taxonomy" id="281"/>
    <lineage>
        <taxon>Bacteria</taxon>
        <taxon>Pseudomonadati</taxon>
        <taxon>Pseudomonadota</taxon>
        <taxon>Alphaproteobacteria</taxon>
        <taxon>Hyphomicrobiales</taxon>
        <taxon>Xanthobacteraceae</taxon>
        <taxon>Xanthobacter</taxon>
    </lineage>
</organism>
<dbReference type="EMBL" id="BSDO01000006">
    <property type="protein sequence ID" value="GLI24235.1"/>
    <property type="molecule type" value="Genomic_DNA"/>
</dbReference>
<evidence type="ECO:0000313" key="2">
    <source>
        <dbReference type="EMBL" id="GLI24235.1"/>
    </source>
</evidence>
<accession>A0A9W6CPQ5</accession>
<sequence>MLAARHLFTTLLPSPLAGEGPGVRGLPCRIPDAGTNGATPLTPTLSRKGRGSPFGLVWPEREGGLADRHVKMSGTPAPSPSLPLKREGAPAGAY</sequence>
<protein>
    <submittedName>
        <fullName evidence="2">Uncharacterized protein</fullName>
    </submittedName>
</protein>
<dbReference type="AlphaFoldDB" id="A0A9W6CPQ5"/>
<gene>
    <name evidence="2" type="ORF">XFLAVUS301_39090</name>
</gene>